<protein>
    <submittedName>
        <fullName evidence="3">Helix-turn-helix transcriptional regulator</fullName>
    </submittedName>
</protein>
<feature type="domain" description="HTH cro/C1-type" evidence="2">
    <location>
        <begin position="11"/>
        <end position="65"/>
    </location>
</feature>
<organism evidence="3 4">
    <name type="scientific">Neobittarella massiliensis</name>
    <name type="common">ex Bilen et al. 2018</name>
    <dbReference type="NCBI Taxonomy" id="2041842"/>
    <lineage>
        <taxon>Bacteria</taxon>
        <taxon>Bacillati</taxon>
        <taxon>Bacillota</taxon>
        <taxon>Clostridia</taxon>
        <taxon>Eubacteriales</taxon>
        <taxon>Oscillospiraceae</taxon>
        <taxon>Neobittarella (ex Bilen et al. 2018)</taxon>
    </lineage>
</organism>
<proteinExistence type="predicted"/>
<reference evidence="3" key="1">
    <citation type="submission" date="2020-08" db="EMBL/GenBank/DDBJ databases">
        <authorList>
            <person name="Liu C."/>
            <person name="Sun Q."/>
        </authorList>
    </citation>
    <scope>NUCLEOTIDE SEQUENCE</scope>
    <source>
        <strain evidence="3">NSJ-65</strain>
    </source>
</reference>
<dbReference type="SUPFAM" id="SSF47413">
    <property type="entry name" value="lambda repressor-like DNA-binding domains"/>
    <property type="match status" value="1"/>
</dbReference>
<dbReference type="InterPro" id="IPR001387">
    <property type="entry name" value="Cro/C1-type_HTH"/>
</dbReference>
<evidence type="ECO:0000256" key="1">
    <source>
        <dbReference type="ARBA" id="ARBA00023125"/>
    </source>
</evidence>
<comment type="caution">
    <text evidence="3">The sequence shown here is derived from an EMBL/GenBank/DDBJ whole genome shotgun (WGS) entry which is preliminary data.</text>
</comment>
<evidence type="ECO:0000313" key="4">
    <source>
        <dbReference type="Proteomes" id="UP000597668"/>
    </source>
</evidence>
<dbReference type="GO" id="GO:0003677">
    <property type="term" value="F:DNA binding"/>
    <property type="evidence" value="ECO:0007669"/>
    <property type="project" value="UniProtKB-KW"/>
</dbReference>
<dbReference type="AlphaFoldDB" id="A0A8J6IQR5"/>
<dbReference type="InterPro" id="IPR010982">
    <property type="entry name" value="Lambda_DNA-bd_dom_sf"/>
</dbReference>
<keyword evidence="1" id="KW-0238">DNA-binding</keyword>
<accession>A0A8J6IQR5</accession>
<dbReference type="Pfam" id="PF01381">
    <property type="entry name" value="HTH_3"/>
    <property type="match status" value="1"/>
</dbReference>
<dbReference type="RefSeq" id="WP_186488419.1">
    <property type="nucleotide sequence ID" value="NZ_JACOGI010000002.1"/>
</dbReference>
<name>A0A8J6IQR5_9FIRM</name>
<dbReference type="CDD" id="cd00093">
    <property type="entry name" value="HTH_XRE"/>
    <property type="match status" value="1"/>
</dbReference>
<dbReference type="Proteomes" id="UP000597668">
    <property type="component" value="Unassembled WGS sequence"/>
</dbReference>
<dbReference type="Gene3D" id="1.10.260.40">
    <property type="entry name" value="lambda repressor-like DNA-binding domains"/>
    <property type="match status" value="1"/>
</dbReference>
<dbReference type="EMBL" id="JACOGI010000002">
    <property type="protein sequence ID" value="MBC3516898.1"/>
    <property type="molecule type" value="Genomic_DNA"/>
</dbReference>
<evidence type="ECO:0000259" key="2">
    <source>
        <dbReference type="PROSITE" id="PS50943"/>
    </source>
</evidence>
<evidence type="ECO:0000313" key="3">
    <source>
        <dbReference type="EMBL" id="MBC3516898.1"/>
    </source>
</evidence>
<keyword evidence="4" id="KW-1185">Reference proteome</keyword>
<sequence length="169" mass="19707">MKDVSITAARIKNLREQMDMNQRQFSEFLGIKQQTLSSYERGSVNAPVDGLKNIAQKCKVSMDWLCGLSDKQTNKVEYITYADVLRDLTEISKIFEINLDTYNSPDLGVFIHDNKIQGFLHEWRKLLALRNEKTIDDDLYSLWVDNKLNDNFYQEPFVLDLSDDDDLPF</sequence>
<dbReference type="PANTHER" id="PTHR46558:SF11">
    <property type="entry name" value="HTH-TYPE TRANSCRIPTIONAL REGULATOR XRE"/>
    <property type="match status" value="1"/>
</dbReference>
<gene>
    <name evidence="3" type="ORF">H8K20_10870</name>
</gene>
<dbReference type="PROSITE" id="PS50943">
    <property type="entry name" value="HTH_CROC1"/>
    <property type="match status" value="1"/>
</dbReference>
<dbReference type="SMART" id="SM00530">
    <property type="entry name" value="HTH_XRE"/>
    <property type="match status" value="1"/>
</dbReference>
<dbReference type="PANTHER" id="PTHR46558">
    <property type="entry name" value="TRACRIPTIONAL REGULATORY PROTEIN-RELATED-RELATED"/>
    <property type="match status" value="1"/>
</dbReference>